<evidence type="ECO:0000313" key="2">
    <source>
        <dbReference type="Proteomes" id="UP000237347"/>
    </source>
</evidence>
<gene>
    <name evidence="1" type="ORF">CFP56_010043</name>
</gene>
<name>A0AAW0L0P8_QUESU</name>
<proteinExistence type="predicted"/>
<protein>
    <submittedName>
        <fullName evidence="1">Dna repair protein reca like protein 2</fullName>
    </submittedName>
</protein>
<accession>A0AAW0L0P8</accession>
<dbReference type="Proteomes" id="UP000237347">
    <property type="component" value="Unassembled WGS sequence"/>
</dbReference>
<dbReference type="AlphaFoldDB" id="A0AAW0L0P8"/>
<reference evidence="1 2" key="1">
    <citation type="journal article" date="2018" name="Sci. Data">
        <title>The draft genome sequence of cork oak.</title>
        <authorList>
            <person name="Ramos A.M."/>
            <person name="Usie A."/>
            <person name="Barbosa P."/>
            <person name="Barros P.M."/>
            <person name="Capote T."/>
            <person name="Chaves I."/>
            <person name="Simoes F."/>
            <person name="Abreu I."/>
            <person name="Carrasquinho I."/>
            <person name="Faro C."/>
            <person name="Guimaraes J.B."/>
            <person name="Mendonca D."/>
            <person name="Nobrega F."/>
            <person name="Rodrigues L."/>
            <person name="Saibo N.J.M."/>
            <person name="Varela M.C."/>
            <person name="Egas C."/>
            <person name="Matos J."/>
            <person name="Miguel C.M."/>
            <person name="Oliveira M.M."/>
            <person name="Ricardo C.P."/>
            <person name="Goncalves S."/>
        </authorList>
    </citation>
    <scope>NUCLEOTIDE SEQUENCE [LARGE SCALE GENOMIC DNA]</scope>
    <source>
        <strain evidence="2">cv. HL8</strain>
    </source>
</reference>
<organism evidence="1 2">
    <name type="scientific">Quercus suber</name>
    <name type="common">Cork oak</name>
    <dbReference type="NCBI Taxonomy" id="58331"/>
    <lineage>
        <taxon>Eukaryota</taxon>
        <taxon>Viridiplantae</taxon>
        <taxon>Streptophyta</taxon>
        <taxon>Embryophyta</taxon>
        <taxon>Tracheophyta</taxon>
        <taxon>Spermatophyta</taxon>
        <taxon>Magnoliopsida</taxon>
        <taxon>eudicotyledons</taxon>
        <taxon>Gunneridae</taxon>
        <taxon>Pentapetalae</taxon>
        <taxon>rosids</taxon>
        <taxon>fabids</taxon>
        <taxon>Fagales</taxon>
        <taxon>Fagaceae</taxon>
        <taxon>Quercus</taxon>
    </lineage>
</organism>
<evidence type="ECO:0000313" key="1">
    <source>
        <dbReference type="EMBL" id="KAK7845109.1"/>
    </source>
</evidence>
<comment type="caution">
    <text evidence="1">The sequence shown here is derived from an EMBL/GenBank/DDBJ whole genome shotgun (WGS) entry which is preliminary data.</text>
</comment>
<keyword evidence="2" id="KW-1185">Reference proteome</keyword>
<sequence>MKTYHKLSGKIKTIVKRLNGGCNSAEAFALKSEELACEHGVIINDESNYFIDGEVSSYKPEAGQYMFENDGILDKIA</sequence>
<dbReference type="EMBL" id="PKMF04000175">
    <property type="protein sequence ID" value="KAK7845109.1"/>
    <property type="molecule type" value="Genomic_DNA"/>
</dbReference>